<keyword evidence="5" id="KW-1185">Reference proteome</keyword>
<dbReference type="EMBL" id="FO082054">
    <property type="protein sequence ID" value="CCE88791.1"/>
    <property type="molecule type" value="Genomic_DNA"/>
</dbReference>
<feature type="region of interest" description="Disordered" evidence="2">
    <location>
        <begin position="1"/>
        <end position="30"/>
    </location>
</feature>
<dbReference type="STRING" id="559304.G8YL57"/>
<dbReference type="HOGENOM" id="CLU_011526_1_0_1"/>
<sequence>MNNKSENQHYIYPGHGQGDGEMGTICPPLKEDPHMSGAFLPHTKVKQEEEFLGSPINHPSFQSYKMHPQLQRSEQEFLNAGSTQDGQVMSHYNMPSGEFDMGRQYMAPMPYQNQSPMYSHPNFTQDQSPSYSFHAQYQGRLGQNVQSSPVDSMMQASAMDGSKTAIPNRAVSPVDNVSANMGGESPYLSRKRSRRSDYGVPGDEGDNELKQIALSYFRLPLSELAKRIKSVENDSSVPETKTTSLGKDTSKERQRQIFGMVWLLNSCESSPTAVVPRNRIYARYVQVCAEHSLKPLSPASFGKLVRISFPNLTTRRLGMRGQSKYHYCGIKLIGEQYTQSADSPMEASTPGKTDSPLQNNPNTPTLSNSPGMTSAYLSNVSSPMELQIPSEFQHLNLKYISGLFNSIDISLKSDNGAPLNLPSIYPYLPKDTDYDIADTLYSLKKIHCTSVFEFLRFMRVNELFSSFNGFSGILTVPVFKLYTHESMLPWVVQCDSIMYRAMIKLITKLQHQTVPSEVLLQLKYISSNYLDRLSSSLQNKVPREFMKMKLNLAKSFLSILNRLIKVIETGAVVSKIFSNSAEKQNMLNDWMKLDINEIVFREVPCSKENVETLLKVLNSDFLDLFNDSSQESLQPSLVRCSNFLADLPSKFAKVNPRLFTLVLSNFLTACLREISLRGGQSFGAWWMLRCWVDEYINWCFEVGGMMSEEFENKELKDTKDNSQVFEQRDRHQDISQADSNTSFVDLLDGAYGNLSGRDGNHDNMALNYDSVSFESILGKGNDILS</sequence>
<dbReference type="GO" id="GO:0000981">
    <property type="term" value="F:DNA-binding transcription factor activity, RNA polymerase II-specific"/>
    <property type="evidence" value="ECO:0007669"/>
    <property type="project" value="TreeGrafter"/>
</dbReference>
<dbReference type="InterPro" id="IPR003150">
    <property type="entry name" value="DNA-bd_RFX"/>
</dbReference>
<evidence type="ECO:0000313" key="4">
    <source>
        <dbReference type="EMBL" id="CCE88791.1"/>
    </source>
</evidence>
<dbReference type="Gene3D" id="1.10.10.10">
    <property type="entry name" value="Winged helix-like DNA-binding domain superfamily/Winged helix DNA-binding domain"/>
    <property type="match status" value="1"/>
</dbReference>
<proteinExistence type="predicted"/>
<dbReference type="PANTHER" id="PTHR12619:SF5">
    <property type="entry name" value="TRANSCRIPTION FACTOR RFX4"/>
    <property type="match status" value="1"/>
</dbReference>
<reference evidence="4 5" key="1">
    <citation type="journal article" date="2012" name="G3 (Bethesda)">
        <title>Pichia sorbitophila, an interspecies yeast hybrid reveals early steps of genome resolution following polyploidization.</title>
        <authorList>
            <person name="Leh Louis V."/>
            <person name="Despons L."/>
            <person name="Friedrich A."/>
            <person name="Martin T."/>
            <person name="Durrens P."/>
            <person name="Casaregola S."/>
            <person name="Neuveglise C."/>
            <person name="Fairhead C."/>
            <person name="Marck C."/>
            <person name="Cruz J.A."/>
            <person name="Straub M.L."/>
            <person name="Kugler V."/>
            <person name="Sacerdot C."/>
            <person name="Uzunov Z."/>
            <person name="Thierry A."/>
            <person name="Weiss S."/>
            <person name="Bleykasten C."/>
            <person name="De Montigny J."/>
            <person name="Jacques N."/>
            <person name="Jung P."/>
            <person name="Lemaire M."/>
            <person name="Mallet S."/>
            <person name="Morel G."/>
            <person name="Richard G.F."/>
            <person name="Sarkar A."/>
            <person name="Savel G."/>
            <person name="Schacherer J."/>
            <person name="Seret M.L."/>
            <person name="Talla E."/>
            <person name="Samson G."/>
            <person name="Jubin C."/>
            <person name="Poulain J."/>
            <person name="Vacherie B."/>
            <person name="Barbe V."/>
            <person name="Pelletier E."/>
            <person name="Sherman D.J."/>
            <person name="Westhof E."/>
            <person name="Weissenbach J."/>
            <person name="Baret P.V."/>
            <person name="Wincker P."/>
            <person name="Gaillardin C."/>
            <person name="Dujon B."/>
            <person name="Souciet J.L."/>
        </authorList>
    </citation>
    <scope>NUCLEOTIDE SEQUENCE [LARGE SCALE GENOMIC DNA]</scope>
    <source>
        <strain evidence="5">ATCC MYA-4447 / BCRC 22081 / CBS 7064 / NBRC 10061 / NRRL Y-12695</strain>
    </source>
</reference>
<dbReference type="GO" id="GO:0000978">
    <property type="term" value="F:RNA polymerase II cis-regulatory region sequence-specific DNA binding"/>
    <property type="evidence" value="ECO:0007669"/>
    <property type="project" value="TreeGrafter"/>
</dbReference>
<evidence type="ECO:0000256" key="2">
    <source>
        <dbReference type="SAM" id="MobiDB-lite"/>
    </source>
</evidence>
<feature type="region of interest" description="Disordered" evidence="2">
    <location>
        <begin position="173"/>
        <end position="204"/>
    </location>
</feature>
<protein>
    <submittedName>
        <fullName evidence="4">Piso0_001573 protein</fullName>
    </submittedName>
</protein>
<evidence type="ECO:0000259" key="3">
    <source>
        <dbReference type="PROSITE" id="PS51526"/>
    </source>
</evidence>
<dbReference type="InterPro" id="IPR057321">
    <property type="entry name" value="RFX1-4/6/8-like_BCD"/>
</dbReference>
<dbReference type="Pfam" id="PF25340">
    <property type="entry name" value="BCD_RFX"/>
    <property type="match status" value="1"/>
</dbReference>
<dbReference type="SUPFAM" id="SSF46785">
    <property type="entry name" value="Winged helix' DNA-binding domain"/>
    <property type="match status" value="1"/>
</dbReference>
<name>G8YL57_PICSO</name>
<dbReference type="FunFam" id="1.10.10.10:FF:000422">
    <property type="entry name" value="DNA-binding protein RFX7"/>
    <property type="match status" value="1"/>
</dbReference>
<dbReference type="InterPro" id="IPR036390">
    <property type="entry name" value="WH_DNA-bd_sf"/>
</dbReference>
<dbReference type="OMA" id="MIWLREN"/>
<dbReference type="PROSITE" id="PS51526">
    <property type="entry name" value="RFX_DBD"/>
    <property type="match status" value="1"/>
</dbReference>
<dbReference type="InterPro" id="IPR036388">
    <property type="entry name" value="WH-like_DNA-bd_sf"/>
</dbReference>
<dbReference type="InParanoid" id="G8YL57"/>
<dbReference type="Proteomes" id="UP000005222">
    <property type="component" value="Chromosome F"/>
</dbReference>
<accession>G8YL57</accession>
<feature type="domain" description="RFX-type winged-helix" evidence="3">
    <location>
        <begin position="259"/>
        <end position="334"/>
    </location>
</feature>
<gene>
    <name evidence="4" type="primary">Piso0_001573</name>
    <name evidence="4" type="ORF">GNLVRS01_PISO0F09355g</name>
</gene>
<dbReference type="OrthoDB" id="10056949at2759"/>
<keyword evidence="1" id="KW-0238">DNA-binding</keyword>
<dbReference type="PANTHER" id="PTHR12619">
    <property type="entry name" value="RFX TRANSCRIPTION FACTOR FAMILY"/>
    <property type="match status" value="1"/>
</dbReference>
<evidence type="ECO:0000256" key="1">
    <source>
        <dbReference type="ARBA" id="ARBA00023125"/>
    </source>
</evidence>
<feature type="region of interest" description="Disordered" evidence="2">
    <location>
        <begin position="340"/>
        <end position="372"/>
    </location>
</feature>
<dbReference type="FunCoup" id="G8YL57">
    <property type="interactions" value="1057"/>
</dbReference>
<organism evidence="4 5">
    <name type="scientific">Pichia sorbitophila (strain ATCC MYA-4447 / BCRC 22081 / CBS 7064 / NBRC 10061 / NRRL Y-12695)</name>
    <name type="common">Hybrid yeast</name>
    <dbReference type="NCBI Taxonomy" id="559304"/>
    <lineage>
        <taxon>Eukaryota</taxon>
        <taxon>Fungi</taxon>
        <taxon>Dikarya</taxon>
        <taxon>Ascomycota</taxon>
        <taxon>Saccharomycotina</taxon>
        <taxon>Pichiomycetes</taxon>
        <taxon>Debaryomycetaceae</taxon>
        <taxon>Millerozyma</taxon>
    </lineage>
</organism>
<dbReference type="Pfam" id="PF02257">
    <property type="entry name" value="RFX_DNA_binding"/>
    <property type="match status" value="1"/>
</dbReference>
<dbReference type="AlphaFoldDB" id="G8YL57"/>
<dbReference type="InterPro" id="IPR039779">
    <property type="entry name" value="RFX-like"/>
</dbReference>
<dbReference type="eggNOG" id="KOG3712">
    <property type="taxonomic scope" value="Eukaryota"/>
</dbReference>
<feature type="compositionally biased region" description="Low complexity" evidence="2">
    <location>
        <begin position="355"/>
        <end position="370"/>
    </location>
</feature>
<evidence type="ECO:0000313" key="5">
    <source>
        <dbReference type="Proteomes" id="UP000005222"/>
    </source>
</evidence>